<name>A0A8J5KKQ7_ZINOF</name>
<dbReference type="Pfam" id="PF14365">
    <property type="entry name" value="Neprosin_AP"/>
    <property type="match status" value="1"/>
</dbReference>
<feature type="region of interest" description="Disordered" evidence="1">
    <location>
        <begin position="102"/>
        <end position="138"/>
    </location>
</feature>
<evidence type="ECO:0000313" key="4">
    <source>
        <dbReference type="Proteomes" id="UP000734854"/>
    </source>
</evidence>
<feature type="compositionally biased region" description="Polar residues" evidence="1">
    <location>
        <begin position="116"/>
        <end position="134"/>
    </location>
</feature>
<dbReference type="PROSITE" id="PS52045">
    <property type="entry name" value="NEPROSIN_PEP_CD"/>
    <property type="match status" value="1"/>
</dbReference>
<accession>A0A8J5KKQ7</accession>
<dbReference type="InterPro" id="IPR053168">
    <property type="entry name" value="Glutamic_endopeptidase"/>
</dbReference>
<sequence>MWALHCLNLLKRHLTFTVQMTAIIVSEKRLLLLTFLCFTVEAMGRESKTLLEKQLLAEEKLKLINKPTVKSIQSADGDVIDCVDLYKQPALDHPLLKKHIIKMKPTNDHSRKRNNDSSQATTSAGPTPTQTWQKSGPCPNGTVPILRVQRHHLLNAPSIENYGRKPWNGVVEHEIHLSNRTIAAGIEGLHAYAVLIGSGYNYIGAKASLGIYNPWVGADDEYTTCQIWLRHGEYNNSESIELGWMVNPSVFGDKTTRFFVYWTTDSGKETGCFNLLCPGFVQTSSEIALGAAFSHVSGDELQYEFSVEVWKDFDDERWWVVYGDTTVGYYPASLFGGLWRTATLVFFGGDVYSPRIWESPHPSTAMGSGTLASYHFMDAAFIRQPRIMDFSGYYKYPDPFGIYVNQAYCYSAQNYAEILWTEPLLYYGGPGRNFPYCQ</sequence>
<evidence type="ECO:0000256" key="1">
    <source>
        <dbReference type="SAM" id="MobiDB-lite"/>
    </source>
</evidence>
<protein>
    <recommendedName>
        <fullName evidence="2">Neprosin PEP catalytic domain-containing protein</fullName>
    </recommendedName>
</protein>
<feature type="domain" description="Neprosin PEP catalytic" evidence="2">
    <location>
        <begin position="183"/>
        <end position="438"/>
    </location>
</feature>
<dbReference type="InterPro" id="IPR025521">
    <property type="entry name" value="Neprosin_propep"/>
</dbReference>
<organism evidence="3 4">
    <name type="scientific">Zingiber officinale</name>
    <name type="common">Ginger</name>
    <name type="synonym">Amomum zingiber</name>
    <dbReference type="NCBI Taxonomy" id="94328"/>
    <lineage>
        <taxon>Eukaryota</taxon>
        <taxon>Viridiplantae</taxon>
        <taxon>Streptophyta</taxon>
        <taxon>Embryophyta</taxon>
        <taxon>Tracheophyta</taxon>
        <taxon>Spermatophyta</taxon>
        <taxon>Magnoliopsida</taxon>
        <taxon>Liliopsida</taxon>
        <taxon>Zingiberales</taxon>
        <taxon>Zingiberaceae</taxon>
        <taxon>Zingiber</taxon>
    </lineage>
</organism>
<keyword evidence="4" id="KW-1185">Reference proteome</keyword>
<feature type="compositionally biased region" description="Basic and acidic residues" evidence="1">
    <location>
        <begin position="105"/>
        <end position="115"/>
    </location>
</feature>
<dbReference type="AlphaFoldDB" id="A0A8J5KKQ7"/>
<dbReference type="Pfam" id="PF03080">
    <property type="entry name" value="Neprosin"/>
    <property type="match status" value="1"/>
</dbReference>
<dbReference type="EMBL" id="JACMSC010000016">
    <property type="protein sequence ID" value="KAG6483272.1"/>
    <property type="molecule type" value="Genomic_DNA"/>
</dbReference>
<dbReference type="InterPro" id="IPR004314">
    <property type="entry name" value="Neprosin"/>
</dbReference>
<comment type="caution">
    <text evidence="3">The sequence shown here is derived from an EMBL/GenBank/DDBJ whole genome shotgun (WGS) entry which is preliminary data.</text>
</comment>
<dbReference type="PANTHER" id="PTHR31589:SF111">
    <property type="entry name" value="NEPROSIN DOMAIN-CONTAINING PROTEIN"/>
    <property type="match status" value="1"/>
</dbReference>
<evidence type="ECO:0000313" key="3">
    <source>
        <dbReference type="EMBL" id="KAG6483272.1"/>
    </source>
</evidence>
<dbReference type="Gene3D" id="3.90.1320.10">
    <property type="entry name" value="Outer-capsid protein sigma 3, large lobe"/>
    <property type="match status" value="1"/>
</dbReference>
<reference evidence="3 4" key="1">
    <citation type="submission" date="2020-08" db="EMBL/GenBank/DDBJ databases">
        <title>Plant Genome Project.</title>
        <authorList>
            <person name="Zhang R.-G."/>
        </authorList>
    </citation>
    <scope>NUCLEOTIDE SEQUENCE [LARGE SCALE GENOMIC DNA]</scope>
    <source>
        <tissue evidence="3">Rhizome</tissue>
    </source>
</reference>
<dbReference type="PANTHER" id="PTHR31589">
    <property type="entry name" value="PROTEIN, PUTATIVE (DUF239)-RELATED-RELATED"/>
    <property type="match status" value="1"/>
</dbReference>
<gene>
    <name evidence="3" type="ORF">ZIOFF_059914</name>
</gene>
<dbReference type="Proteomes" id="UP000734854">
    <property type="component" value="Unassembled WGS sequence"/>
</dbReference>
<proteinExistence type="predicted"/>
<evidence type="ECO:0000259" key="2">
    <source>
        <dbReference type="PROSITE" id="PS52045"/>
    </source>
</evidence>